<dbReference type="AlphaFoldDB" id="A0A1X2GWU8"/>
<organism evidence="2 3">
    <name type="scientific">Hesseltinella vesiculosa</name>
    <dbReference type="NCBI Taxonomy" id="101127"/>
    <lineage>
        <taxon>Eukaryota</taxon>
        <taxon>Fungi</taxon>
        <taxon>Fungi incertae sedis</taxon>
        <taxon>Mucoromycota</taxon>
        <taxon>Mucoromycotina</taxon>
        <taxon>Mucoromycetes</taxon>
        <taxon>Mucorales</taxon>
        <taxon>Cunninghamellaceae</taxon>
        <taxon>Hesseltinella</taxon>
    </lineage>
</organism>
<feature type="region of interest" description="Disordered" evidence="1">
    <location>
        <begin position="183"/>
        <end position="225"/>
    </location>
</feature>
<protein>
    <submittedName>
        <fullName evidence="2">Uncharacterized protein</fullName>
    </submittedName>
</protein>
<evidence type="ECO:0000313" key="3">
    <source>
        <dbReference type="Proteomes" id="UP000242146"/>
    </source>
</evidence>
<dbReference type="EMBL" id="MCGT01000001">
    <property type="protein sequence ID" value="ORX62557.1"/>
    <property type="molecule type" value="Genomic_DNA"/>
</dbReference>
<evidence type="ECO:0000313" key="2">
    <source>
        <dbReference type="EMBL" id="ORX62557.1"/>
    </source>
</evidence>
<reference evidence="2 3" key="1">
    <citation type="submission" date="2016-07" db="EMBL/GenBank/DDBJ databases">
        <title>Pervasive Adenine N6-methylation of Active Genes in Fungi.</title>
        <authorList>
            <consortium name="DOE Joint Genome Institute"/>
            <person name="Mondo S.J."/>
            <person name="Dannebaum R.O."/>
            <person name="Kuo R.C."/>
            <person name="Labutti K."/>
            <person name="Haridas S."/>
            <person name="Kuo A."/>
            <person name="Salamov A."/>
            <person name="Ahrendt S.R."/>
            <person name="Lipzen A."/>
            <person name="Sullivan W."/>
            <person name="Andreopoulos W.B."/>
            <person name="Clum A."/>
            <person name="Lindquist E."/>
            <person name="Daum C."/>
            <person name="Ramamoorthy G.K."/>
            <person name="Gryganskyi A."/>
            <person name="Culley D."/>
            <person name="Magnuson J.K."/>
            <person name="James T.Y."/>
            <person name="O'Malley M.A."/>
            <person name="Stajich J.E."/>
            <person name="Spatafora J.W."/>
            <person name="Visel A."/>
            <person name="Grigoriev I.V."/>
        </authorList>
    </citation>
    <scope>NUCLEOTIDE SEQUENCE [LARGE SCALE GENOMIC DNA]</scope>
    <source>
        <strain evidence="2 3">NRRL 3301</strain>
    </source>
</reference>
<accession>A0A1X2GWU8</accession>
<gene>
    <name evidence="2" type="ORF">DM01DRAFT_1330687</name>
</gene>
<proteinExistence type="predicted"/>
<evidence type="ECO:0000256" key="1">
    <source>
        <dbReference type="SAM" id="MobiDB-lite"/>
    </source>
</evidence>
<keyword evidence="3" id="KW-1185">Reference proteome</keyword>
<sequence length="225" mass="24984">MTHAIKIRAPATKVCDYTYMMESFLPHVKSKVNLSDEEASAPDLWRDLLELAGPVVKKHVGRNPIIQWQHLDAQMCDDMVLDFVDYASQSYLALDLTLCPRQVALILRHKYDNILHIVRQKIRNGQLPQPTVHGAIKPGKKRKSHTFSINDLCMSDSSGSISPPQRHEEGALAFDDVPVEPIDTLEMASSTGRPLDPASPSPIPAPVSLRSTSTASVKRARLETD</sequence>
<comment type="caution">
    <text evidence="2">The sequence shown here is derived from an EMBL/GenBank/DDBJ whole genome shotgun (WGS) entry which is preliminary data.</text>
</comment>
<dbReference type="Proteomes" id="UP000242146">
    <property type="component" value="Unassembled WGS sequence"/>
</dbReference>
<name>A0A1X2GWU8_9FUNG</name>